<dbReference type="InterPro" id="IPR045154">
    <property type="entry name" value="PCF11-like"/>
</dbReference>
<dbReference type="GO" id="GO:0000993">
    <property type="term" value="F:RNA polymerase II complex binding"/>
    <property type="evidence" value="ECO:0007669"/>
    <property type="project" value="InterPro"/>
</dbReference>
<dbReference type="GO" id="GO:0006369">
    <property type="term" value="P:termination of RNA polymerase II transcription"/>
    <property type="evidence" value="ECO:0007669"/>
    <property type="project" value="InterPro"/>
</dbReference>
<gene>
    <name evidence="3" type="ORF">BV898_05539</name>
</gene>
<accession>A0A1W0WZ63</accession>
<dbReference type="EMBL" id="MTYJ01000030">
    <property type="protein sequence ID" value="OQV20494.1"/>
    <property type="molecule type" value="Genomic_DNA"/>
</dbReference>
<dbReference type="PROSITE" id="PS51391">
    <property type="entry name" value="CID"/>
    <property type="match status" value="1"/>
</dbReference>
<sequence length="1237" mass="136210">MFMTPKQYRYNAISGISPTPGRIFFSPYEFLDQSAAWCFVGRPDSISLSGMTVMSTYHQPMTMSHGTTMDADVQEGLESYRDSLKDLNNLRNNKPLINMLTMLAEESQGHGSLLVDVIEDHIRQIGKTEAKLAALLLIDSILKNVQGTLFKDLFRGRIIAIVSHIFQQTTDEEGRKLIYRLRLSWQGLFNDCDQVLVRLDNALREIDHKWPVVIPAAPSAAAPVVPMVHPLQKSVNTPPPQPQPPRTVTSPSTLSETAERPETDAGIQNSPAVAAVTAKRNDPPVRTGPRKARTEVLVSQAKPHDVSVSMDSLEPPKGKRVAHPAAAAVASVLSKAPTGAKAASTRPKPAAAPLKEPISDPVALRESHPREPEPRSLPAATESASRVSPGRAEEVRKPTASALPRIPKKSGATQGRSAKTPTEVVAPARKRPLAISKLPTDVSGAGRDRPAAPMGRIPKRKTDSGDGMDVAPNRKQQKIVGRPDERPPPFVEYPYSVPRGRRPGPNRGSGPIRPAFTRHTAPVRGMDQTRHPHTGPRSHPYQQQKQQPPPRGEHREPYWEGPPNYLPPPMDSHFVEFDQPSHHYPRHPGPLLPTPPMLPSPLPPVIMVDEAVRRFEAKMEEAREKVRRGILNEAARQQLEMQARRDLELDQLADSVERSRRGILLPGTPRAFINETEYETQWYDGRPVVLVDGSIFDIGFTDSSKPVLVIVDGNSTGPLRMAEEREVFIGNGFHKIRFGGPNYELVVEGQPYRCVFGGSAVPVFIDGADRMVQLDGPAPRVTMGSVPLNGQIFGGNVEPVETPSAAAPAAPVDFLSMLTPELKETLRQMNLNEKSEKQPERIETASSESPYRRELRKRLELEAEREKRTILDSARADFLPFRAINEENCIYLDFLEKLHLSPPAGSADHMPGPMAEGYRPSACCAVCAQRSVTVWPVDLKPARKPDSDEDRLRHATLHRCFRQQIHDNMHIADWLLDEAEFTGEKSREVDTTPQELKAMFAAHTASQRITKPVEVAADGAFGGANGDTPSGEAGGDDDFAVRYCPVVDSGRRRLCQLCQDQMEIEDNEDGDGWLLKDGVQVTAKSGDCAVHEYHRDCFDQNRESIRKDLLEKTGGSTVSATVTAEKPRVEMKAPVLRWGAAQVDDISSSSPSTSATVALKPAPLSSDRQLTATVRSTAGILSSERRSSVTVISPPTNSSSAVDQSSEFVIQFGDDEDDEDDYYVEEENDGLKNEQTE</sequence>
<dbReference type="AlphaFoldDB" id="A0A1W0WZ63"/>
<dbReference type="PANTHER" id="PTHR15921:SF3">
    <property type="entry name" value="PRE-MRNA CLEAVAGE COMPLEX 2 PROTEIN PCF11"/>
    <property type="match status" value="1"/>
</dbReference>
<feature type="compositionally biased region" description="Acidic residues" evidence="1">
    <location>
        <begin position="1213"/>
        <end position="1228"/>
    </location>
</feature>
<dbReference type="GO" id="GO:0005737">
    <property type="term" value="C:cytoplasm"/>
    <property type="evidence" value="ECO:0007669"/>
    <property type="project" value="TreeGrafter"/>
</dbReference>
<dbReference type="SMART" id="SM00582">
    <property type="entry name" value="RPR"/>
    <property type="match status" value="1"/>
</dbReference>
<feature type="region of interest" description="Disordered" evidence="1">
    <location>
        <begin position="1186"/>
        <end position="1237"/>
    </location>
</feature>
<dbReference type="OrthoDB" id="343582at2759"/>
<feature type="region of interest" description="Disordered" evidence="1">
    <location>
        <begin position="335"/>
        <end position="566"/>
    </location>
</feature>
<name>A0A1W0WZ63_HYPEX</name>
<feature type="region of interest" description="Disordered" evidence="1">
    <location>
        <begin position="1144"/>
        <end position="1165"/>
    </location>
</feature>
<dbReference type="Pfam" id="PF04818">
    <property type="entry name" value="CID"/>
    <property type="match status" value="1"/>
</dbReference>
<dbReference type="InterPro" id="IPR047415">
    <property type="entry name" value="Pcf11_CID"/>
</dbReference>
<dbReference type="GO" id="GO:0031124">
    <property type="term" value="P:mRNA 3'-end processing"/>
    <property type="evidence" value="ECO:0007669"/>
    <property type="project" value="InterPro"/>
</dbReference>
<feature type="compositionally biased region" description="Polar residues" evidence="1">
    <location>
        <begin position="411"/>
        <end position="420"/>
    </location>
</feature>
<dbReference type="InterPro" id="IPR006569">
    <property type="entry name" value="CID_dom"/>
</dbReference>
<dbReference type="Gene3D" id="1.25.40.90">
    <property type="match status" value="1"/>
</dbReference>
<organism evidence="3 4">
    <name type="scientific">Hypsibius exemplaris</name>
    <name type="common">Freshwater tardigrade</name>
    <dbReference type="NCBI Taxonomy" id="2072580"/>
    <lineage>
        <taxon>Eukaryota</taxon>
        <taxon>Metazoa</taxon>
        <taxon>Ecdysozoa</taxon>
        <taxon>Tardigrada</taxon>
        <taxon>Eutardigrada</taxon>
        <taxon>Parachela</taxon>
        <taxon>Hypsibioidea</taxon>
        <taxon>Hypsibiidae</taxon>
        <taxon>Hypsibius</taxon>
    </lineage>
</organism>
<dbReference type="CDD" id="cd16982">
    <property type="entry name" value="CID_Pcf11"/>
    <property type="match status" value="1"/>
</dbReference>
<proteinExistence type="predicted"/>
<dbReference type="GO" id="GO:0003729">
    <property type="term" value="F:mRNA binding"/>
    <property type="evidence" value="ECO:0007669"/>
    <property type="project" value="InterPro"/>
</dbReference>
<feature type="domain" description="CID" evidence="2">
    <location>
        <begin position="72"/>
        <end position="207"/>
    </location>
</feature>
<evidence type="ECO:0000313" key="4">
    <source>
        <dbReference type="Proteomes" id="UP000192578"/>
    </source>
</evidence>
<feature type="compositionally biased region" description="Basic and acidic residues" evidence="1">
    <location>
        <begin position="363"/>
        <end position="374"/>
    </location>
</feature>
<dbReference type="GO" id="GO:0005849">
    <property type="term" value="C:mRNA cleavage factor complex"/>
    <property type="evidence" value="ECO:0007669"/>
    <property type="project" value="TreeGrafter"/>
</dbReference>
<comment type="caution">
    <text evidence="3">The sequence shown here is derived from an EMBL/GenBank/DDBJ whole genome shotgun (WGS) entry which is preliminary data.</text>
</comment>
<reference evidence="4" key="1">
    <citation type="submission" date="2017-01" db="EMBL/GenBank/DDBJ databases">
        <title>Comparative genomics of anhydrobiosis in the tardigrade Hypsibius dujardini.</title>
        <authorList>
            <person name="Yoshida Y."/>
            <person name="Koutsovoulos G."/>
            <person name="Laetsch D."/>
            <person name="Stevens L."/>
            <person name="Kumar S."/>
            <person name="Horikawa D."/>
            <person name="Ishino K."/>
            <person name="Komine S."/>
            <person name="Tomita M."/>
            <person name="Blaxter M."/>
            <person name="Arakawa K."/>
        </authorList>
    </citation>
    <scope>NUCLEOTIDE SEQUENCE [LARGE SCALE GENOMIC DNA]</scope>
    <source>
        <strain evidence="4">Z151</strain>
    </source>
</reference>
<dbReference type="InterPro" id="IPR008942">
    <property type="entry name" value="ENTH_VHS"/>
</dbReference>
<evidence type="ECO:0000256" key="1">
    <source>
        <dbReference type="SAM" id="MobiDB-lite"/>
    </source>
</evidence>
<feature type="region of interest" description="Disordered" evidence="1">
    <location>
        <begin position="231"/>
        <end position="321"/>
    </location>
</feature>
<protein>
    <recommendedName>
        <fullName evidence="2">CID domain-containing protein</fullName>
    </recommendedName>
</protein>
<dbReference type="Proteomes" id="UP000192578">
    <property type="component" value="Unassembled WGS sequence"/>
</dbReference>
<dbReference type="SUPFAM" id="SSF48464">
    <property type="entry name" value="ENTH/VHS domain"/>
    <property type="match status" value="1"/>
</dbReference>
<evidence type="ECO:0000259" key="2">
    <source>
        <dbReference type="PROSITE" id="PS51391"/>
    </source>
</evidence>
<evidence type="ECO:0000313" key="3">
    <source>
        <dbReference type="EMBL" id="OQV20494.1"/>
    </source>
</evidence>
<feature type="compositionally biased region" description="Low complexity" evidence="1">
    <location>
        <begin position="505"/>
        <end position="514"/>
    </location>
</feature>
<keyword evidence="4" id="KW-1185">Reference proteome</keyword>
<dbReference type="PANTHER" id="PTHR15921">
    <property type="entry name" value="PRE-MRNA CLEAVAGE COMPLEX II"/>
    <property type="match status" value="1"/>
</dbReference>
<feature type="compositionally biased region" description="Polar residues" evidence="1">
    <location>
        <begin position="1188"/>
        <end position="1208"/>
    </location>
</feature>